<evidence type="ECO:0000313" key="2">
    <source>
        <dbReference type="Proteomes" id="UP000472261"/>
    </source>
</evidence>
<protein>
    <submittedName>
        <fullName evidence="1">Uncharacterized protein</fullName>
    </submittedName>
</protein>
<evidence type="ECO:0000313" key="1">
    <source>
        <dbReference type="Ensembl" id="ENSPCLP00000010683.1"/>
    </source>
</evidence>
<organism evidence="1 2">
    <name type="scientific">Phasianus colchicus</name>
    <name type="common">Common pheasant</name>
    <dbReference type="NCBI Taxonomy" id="9054"/>
    <lineage>
        <taxon>Eukaryota</taxon>
        <taxon>Metazoa</taxon>
        <taxon>Chordata</taxon>
        <taxon>Craniata</taxon>
        <taxon>Vertebrata</taxon>
        <taxon>Euteleostomi</taxon>
        <taxon>Archelosauria</taxon>
        <taxon>Archosauria</taxon>
        <taxon>Dinosauria</taxon>
        <taxon>Saurischia</taxon>
        <taxon>Theropoda</taxon>
        <taxon>Coelurosauria</taxon>
        <taxon>Aves</taxon>
        <taxon>Neognathae</taxon>
        <taxon>Galloanserae</taxon>
        <taxon>Galliformes</taxon>
        <taxon>Phasianidae</taxon>
        <taxon>Phasianinae</taxon>
        <taxon>Phasianus</taxon>
    </lineage>
</organism>
<dbReference type="Proteomes" id="UP000472261">
    <property type="component" value="Unplaced"/>
</dbReference>
<dbReference type="AlphaFoldDB" id="A0A669PWS8"/>
<keyword evidence="2" id="KW-1185">Reference proteome</keyword>
<dbReference type="Ensembl" id="ENSPCLT00000014393.1">
    <property type="protein sequence ID" value="ENSPCLP00000010683.1"/>
    <property type="gene ID" value="ENSPCLG00000008815.1"/>
</dbReference>
<sequence>MPFVSLPSIHSPSDGKELFFRLSSFLNNRKYSTLNHFLNETRRKTRACVHLILYGLG</sequence>
<accession>A0A669PWS8</accession>
<reference evidence="1" key="1">
    <citation type="submission" date="2025-08" db="UniProtKB">
        <authorList>
            <consortium name="Ensembl"/>
        </authorList>
    </citation>
    <scope>IDENTIFICATION</scope>
</reference>
<proteinExistence type="predicted"/>
<name>A0A669PWS8_PHACC</name>
<reference evidence="1" key="2">
    <citation type="submission" date="2025-09" db="UniProtKB">
        <authorList>
            <consortium name="Ensembl"/>
        </authorList>
    </citation>
    <scope>IDENTIFICATION</scope>
</reference>